<proteinExistence type="predicted"/>
<dbReference type="AlphaFoldDB" id="A0A1W1V132"/>
<protein>
    <submittedName>
        <fullName evidence="1">DNA-damage-inducible protein J</fullName>
    </submittedName>
</protein>
<keyword evidence="2" id="KW-1185">Reference proteome</keyword>
<dbReference type="Proteomes" id="UP000192368">
    <property type="component" value="Unassembled WGS sequence"/>
</dbReference>
<reference evidence="2" key="1">
    <citation type="submission" date="2017-04" db="EMBL/GenBank/DDBJ databases">
        <authorList>
            <person name="Varghese N."/>
            <person name="Submissions S."/>
        </authorList>
    </citation>
    <scope>NUCLEOTIDE SEQUENCE [LARGE SCALE GENOMIC DNA]</scope>
    <source>
        <strain evidence="2">DSM 20463</strain>
    </source>
</reference>
<dbReference type="InterPro" id="IPR007337">
    <property type="entry name" value="RelB/DinJ"/>
</dbReference>
<dbReference type="RefSeq" id="WP_084230626.1">
    <property type="nucleotide sequence ID" value="NZ_FWWR01000009.1"/>
</dbReference>
<dbReference type="OrthoDB" id="9804867at2"/>
<organism evidence="1 2">
    <name type="scientific">Peptoniphilus asaccharolyticus DSM 20463</name>
    <dbReference type="NCBI Taxonomy" id="573058"/>
    <lineage>
        <taxon>Bacteria</taxon>
        <taxon>Bacillati</taxon>
        <taxon>Bacillota</taxon>
        <taxon>Tissierellia</taxon>
        <taxon>Tissierellales</taxon>
        <taxon>Peptoniphilaceae</taxon>
        <taxon>Peptoniphilus</taxon>
    </lineage>
</organism>
<evidence type="ECO:0000313" key="1">
    <source>
        <dbReference type="EMBL" id="SMB87065.1"/>
    </source>
</evidence>
<accession>A0A1W1V132</accession>
<dbReference type="Pfam" id="PF04221">
    <property type="entry name" value="RelB"/>
    <property type="match status" value="1"/>
</dbReference>
<dbReference type="STRING" id="573058.SAMN00017477_1011"/>
<evidence type="ECO:0000313" key="2">
    <source>
        <dbReference type="Proteomes" id="UP000192368"/>
    </source>
</evidence>
<gene>
    <name evidence="1" type="ORF">SAMN00017477_1011</name>
</gene>
<name>A0A1W1V132_PEPAS</name>
<dbReference type="InterPro" id="IPR013321">
    <property type="entry name" value="Arc_rbn_hlx_hlx"/>
</dbReference>
<sequence>MSKVNLTISVDDKDKDVFSDLVSELGMNVSVAINMFIKQSIRHNALPLSLSIENSSIEDRIMNKYDEAFKELAK</sequence>
<dbReference type="NCBIfam" id="TIGR02384">
    <property type="entry name" value="RelB_DinJ"/>
    <property type="match status" value="1"/>
</dbReference>
<dbReference type="Gene3D" id="1.10.1220.10">
    <property type="entry name" value="Met repressor-like"/>
    <property type="match status" value="1"/>
</dbReference>
<dbReference type="GO" id="GO:0006355">
    <property type="term" value="P:regulation of DNA-templated transcription"/>
    <property type="evidence" value="ECO:0007669"/>
    <property type="project" value="InterPro"/>
</dbReference>
<dbReference type="EMBL" id="FWWR01000009">
    <property type="protein sequence ID" value="SMB87065.1"/>
    <property type="molecule type" value="Genomic_DNA"/>
</dbReference>